<sequence length="156" mass="17907">MRKLKIENTNQEEVQNILSKLKSGKSHGPNGLSADHFKYMPDELLPFLIDIINSVFEDKDVPKVIKDGVITPRIQNLKKKLYPENYQGVTVTNRTLIECIIKERVYPKRLKLQSKLQRGFTQNTSSVNIVSEIGQHYKEILQEQTSTCNAGCQKYV</sequence>
<evidence type="ECO:0000313" key="1">
    <source>
        <dbReference type="EMBL" id="CAC5421226.1"/>
    </source>
</evidence>
<dbReference type="AlphaFoldDB" id="A0A6J8EMX8"/>
<dbReference type="PANTHER" id="PTHR19446">
    <property type="entry name" value="REVERSE TRANSCRIPTASES"/>
    <property type="match status" value="1"/>
</dbReference>
<protein>
    <recommendedName>
        <fullName evidence="3">Reverse transcriptase domain-containing protein</fullName>
    </recommendedName>
</protein>
<gene>
    <name evidence="1" type="ORF">MCOR_53367</name>
</gene>
<dbReference type="OrthoDB" id="8048764at2759"/>
<evidence type="ECO:0000313" key="2">
    <source>
        <dbReference type="Proteomes" id="UP000507470"/>
    </source>
</evidence>
<organism evidence="1 2">
    <name type="scientific">Mytilus coruscus</name>
    <name type="common">Sea mussel</name>
    <dbReference type="NCBI Taxonomy" id="42192"/>
    <lineage>
        <taxon>Eukaryota</taxon>
        <taxon>Metazoa</taxon>
        <taxon>Spiralia</taxon>
        <taxon>Lophotrochozoa</taxon>
        <taxon>Mollusca</taxon>
        <taxon>Bivalvia</taxon>
        <taxon>Autobranchia</taxon>
        <taxon>Pteriomorphia</taxon>
        <taxon>Mytilida</taxon>
        <taxon>Mytiloidea</taxon>
        <taxon>Mytilidae</taxon>
        <taxon>Mytilinae</taxon>
        <taxon>Mytilus</taxon>
    </lineage>
</organism>
<dbReference type="EMBL" id="CACVKT020009286">
    <property type="protein sequence ID" value="CAC5421226.1"/>
    <property type="molecule type" value="Genomic_DNA"/>
</dbReference>
<accession>A0A6J8EMX8</accession>
<dbReference type="Proteomes" id="UP000507470">
    <property type="component" value="Unassembled WGS sequence"/>
</dbReference>
<evidence type="ECO:0008006" key="3">
    <source>
        <dbReference type="Google" id="ProtNLM"/>
    </source>
</evidence>
<name>A0A6J8EMX8_MYTCO</name>
<proteinExistence type="predicted"/>
<reference evidence="1 2" key="1">
    <citation type="submission" date="2020-06" db="EMBL/GenBank/DDBJ databases">
        <authorList>
            <person name="Li R."/>
            <person name="Bekaert M."/>
        </authorList>
    </citation>
    <scope>NUCLEOTIDE SEQUENCE [LARGE SCALE GENOMIC DNA]</scope>
    <source>
        <strain evidence="2">wild</strain>
    </source>
</reference>
<keyword evidence="2" id="KW-1185">Reference proteome</keyword>